<evidence type="ECO:0000313" key="3">
    <source>
        <dbReference type="Proteomes" id="UP001597262"/>
    </source>
</evidence>
<name>A0ABW3RUH2_9BACL</name>
<proteinExistence type="predicted"/>
<organism evidence="2 3">
    <name type="scientific">Paenibacillus puldeungensis</name>
    <dbReference type="NCBI Taxonomy" id="696536"/>
    <lineage>
        <taxon>Bacteria</taxon>
        <taxon>Bacillati</taxon>
        <taxon>Bacillota</taxon>
        <taxon>Bacilli</taxon>
        <taxon>Bacillales</taxon>
        <taxon>Paenibacillaceae</taxon>
        <taxon>Paenibacillus</taxon>
    </lineage>
</organism>
<feature type="domain" description="Rhamnogalacturonase A/B/Epimerase-like pectate lyase" evidence="1">
    <location>
        <begin position="2"/>
        <end position="212"/>
    </location>
</feature>
<keyword evidence="3" id="KW-1185">Reference proteome</keyword>
<dbReference type="InterPro" id="IPR024535">
    <property type="entry name" value="RHGA/B-epi-like_pectate_lyase"/>
</dbReference>
<dbReference type="GO" id="GO:0016787">
    <property type="term" value="F:hydrolase activity"/>
    <property type="evidence" value="ECO:0007669"/>
    <property type="project" value="UniProtKB-KW"/>
</dbReference>
<dbReference type="InterPro" id="IPR011050">
    <property type="entry name" value="Pectin_lyase_fold/virulence"/>
</dbReference>
<dbReference type="SUPFAM" id="SSF51126">
    <property type="entry name" value="Pectin lyase-like"/>
    <property type="match status" value="1"/>
</dbReference>
<comment type="caution">
    <text evidence="2">The sequence shown here is derived from an EMBL/GenBank/DDBJ whole genome shotgun (WGS) entry which is preliminary data.</text>
</comment>
<evidence type="ECO:0000313" key="2">
    <source>
        <dbReference type="EMBL" id="MFD1175571.1"/>
    </source>
</evidence>
<dbReference type="RefSeq" id="WP_379317042.1">
    <property type="nucleotide sequence ID" value="NZ_JBHTLM010000002.1"/>
</dbReference>
<dbReference type="EMBL" id="JBHTLM010000002">
    <property type="protein sequence ID" value="MFD1175571.1"/>
    <property type="molecule type" value="Genomic_DNA"/>
</dbReference>
<dbReference type="InterPro" id="IPR012334">
    <property type="entry name" value="Pectin_lyas_fold"/>
</dbReference>
<reference evidence="3" key="1">
    <citation type="journal article" date="2019" name="Int. J. Syst. Evol. Microbiol.">
        <title>The Global Catalogue of Microorganisms (GCM) 10K type strain sequencing project: providing services to taxonomists for standard genome sequencing and annotation.</title>
        <authorList>
            <consortium name="The Broad Institute Genomics Platform"/>
            <consortium name="The Broad Institute Genome Sequencing Center for Infectious Disease"/>
            <person name="Wu L."/>
            <person name="Ma J."/>
        </authorList>
    </citation>
    <scope>NUCLEOTIDE SEQUENCE [LARGE SCALE GENOMIC DNA]</scope>
    <source>
        <strain evidence="3">CCUG 59189</strain>
    </source>
</reference>
<evidence type="ECO:0000259" key="1">
    <source>
        <dbReference type="Pfam" id="PF12708"/>
    </source>
</evidence>
<dbReference type="SMART" id="SM00710">
    <property type="entry name" value="PbH1"/>
    <property type="match status" value="7"/>
</dbReference>
<keyword evidence="2" id="KW-0378">Hydrolase</keyword>
<sequence>MIQVTKFGAKGNGVTDDTAAIQRALNQAAQTGETVYFPSGVYLINPAATLRVGGNTTIRGDGRSSVIKALTKTFGWELMRVSGNDVNISSITLDGNYRVNRVLVIGGGCSRVTVSQAAVLNATHSTDRRSEYYSGVVSGIVVYGNTQSITIENTEVANIVARNLVGSSLVARGIYVTTTWGSQERAAKQVAIANCYIHDILPADDADGIYIEDPAMENNRGEELNSRITGNRFDYCAKRAIKVFAKGVYVAGNEINNPYLNNNYYMGVDKGTLAPDMYSAISIYGGSNTVEGNVIAGKGSFYAAIEVGAGFPVEHMIIQDNEVTMGARSNIRGTTAIRLGNIKDFRIISNTINNGERGIWTWQNAEQGLIKDNVIIVRRGGGIDLSTYLTGYVQKDIICLNNSITAGTYTIRTAPTNENVIIK</sequence>
<dbReference type="InterPro" id="IPR006626">
    <property type="entry name" value="PbH1"/>
</dbReference>
<protein>
    <submittedName>
        <fullName evidence="2">Glycosyl hydrolase family 28-related protein</fullName>
    </submittedName>
</protein>
<gene>
    <name evidence="2" type="ORF">ACFQ3W_04540</name>
</gene>
<accession>A0ABW3RUH2</accession>
<dbReference type="Proteomes" id="UP001597262">
    <property type="component" value="Unassembled WGS sequence"/>
</dbReference>
<dbReference type="Pfam" id="PF12708">
    <property type="entry name" value="Pect-lyase_RHGA_epim"/>
    <property type="match status" value="1"/>
</dbReference>
<dbReference type="Gene3D" id="2.160.20.10">
    <property type="entry name" value="Single-stranded right-handed beta-helix, Pectin lyase-like"/>
    <property type="match status" value="1"/>
</dbReference>